<gene>
    <name evidence="2" type="primary">ABSGL_03861.1 scaffold 4679</name>
</gene>
<dbReference type="InterPro" id="IPR029063">
    <property type="entry name" value="SAM-dependent_MTases_sf"/>
</dbReference>
<keyword evidence="3" id="KW-1185">Reference proteome</keyword>
<proteinExistence type="predicted"/>
<dbReference type="Proteomes" id="UP000078561">
    <property type="component" value="Unassembled WGS sequence"/>
</dbReference>
<dbReference type="OMA" id="VSKWGIT"/>
<accession>A0A163JC34</accession>
<dbReference type="EMBL" id="LT552064">
    <property type="protein sequence ID" value="SAL98332.1"/>
    <property type="molecule type" value="Genomic_DNA"/>
</dbReference>
<dbReference type="PANTHER" id="PTHR43591">
    <property type="entry name" value="METHYLTRANSFERASE"/>
    <property type="match status" value="1"/>
</dbReference>
<dbReference type="OrthoDB" id="2013972at2759"/>
<dbReference type="PANTHER" id="PTHR43591:SF105">
    <property type="entry name" value="METHYLTRANSFERASE DOMAIN-CONTAINING PROTEIN-RELATED"/>
    <property type="match status" value="1"/>
</dbReference>
<dbReference type="AlphaFoldDB" id="A0A163JC34"/>
<feature type="compositionally biased region" description="Basic residues" evidence="1">
    <location>
        <begin position="14"/>
        <end position="26"/>
    </location>
</feature>
<feature type="region of interest" description="Disordered" evidence="1">
    <location>
        <begin position="1"/>
        <end position="34"/>
    </location>
</feature>
<dbReference type="InParanoid" id="A0A163JC34"/>
<name>A0A163JC34_ABSGL</name>
<feature type="compositionally biased region" description="Low complexity" evidence="1">
    <location>
        <begin position="66"/>
        <end position="78"/>
    </location>
</feature>
<dbReference type="Gene3D" id="3.40.50.150">
    <property type="entry name" value="Vaccinia Virus protein VP39"/>
    <property type="match status" value="1"/>
</dbReference>
<dbReference type="Pfam" id="PF13489">
    <property type="entry name" value="Methyltransf_23"/>
    <property type="match status" value="1"/>
</dbReference>
<evidence type="ECO:0000313" key="2">
    <source>
        <dbReference type="EMBL" id="SAL98332.1"/>
    </source>
</evidence>
<evidence type="ECO:0000313" key="3">
    <source>
        <dbReference type="Proteomes" id="UP000078561"/>
    </source>
</evidence>
<organism evidence="2">
    <name type="scientific">Absidia glauca</name>
    <name type="common">Pin mould</name>
    <dbReference type="NCBI Taxonomy" id="4829"/>
    <lineage>
        <taxon>Eukaryota</taxon>
        <taxon>Fungi</taxon>
        <taxon>Fungi incertae sedis</taxon>
        <taxon>Mucoromycota</taxon>
        <taxon>Mucoromycotina</taxon>
        <taxon>Mucoromycetes</taxon>
        <taxon>Mucorales</taxon>
        <taxon>Cunninghamellaceae</taxon>
        <taxon>Absidia</taxon>
    </lineage>
</organism>
<dbReference type="SUPFAM" id="SSF53335">
    <property type="entry name" value="S-adenosyl-L-methionine-dependent methyltransferases"/>
    <property type="match status" value="1"/>
</dbReference>
<dbReference type="GO" id="GO:0008168">
    <property type="term" value="F:methyltransferase activity"/>
    <property type="evidence" value="ECO:0007669"/>
    <property type="project" value="TreeGrafter"/>
</dbReference>
<dbReference type="STRING" id="4829.A0A163JC34"/>
<feature type="region of interest" description="Disordered" evidence="1">
    <location>
        <begin position="66"/>
        <end position="91"/>
    </location>
</feature>
<protein>
    <submittedName>
        <fullName evidence="2">Uncharacterized protein</fullName>
    </submittedName>
</protein>
<evidence type="ECO:0000256" key="1">
    <source>
        <dbReference type="SAM" id="MobiDB-lite"/>
    </source>
</evidence>
<reference evidence="2" key="1">
    <citation type="submission" date="2016-04" db="EMBL/GenBank/DDBJ databases">
        <authorList>
            <person name="Evans L.H."/>
            <person name="Alamgir A."/>
            <person name="Owens N."/>
            <person name="Weber N.D."/>
            <person name="Virtaneva K."/>
            <person name="Barbian K."/>
            <person name="Babar A."/>
            <person name="Rosenke K."/>
        </authorList>
    </citation>
    <scope>NUCLEOTIDE SEQUENCE [LARGE SCALE GENOMIC DNA]</scope>
    <source>
        <strain evidence="2">CBS 101.48</strain>
    </source>
</reference>
<sequence length="376" mass="43108">MGNQASRVLEKSKDKKKKKAQQRRRSTITMENRSLGSHISHGNYDWIEQNELTTLSAGALTAALEAASTPVSHPASSSPYPPPQQQPPRRKSITEYFTKRRPSMMTRPPTIFSDFDFKEFDRWQRQHYLLKSARKANAWAPFDTTTKGAVIIDVGTGNGIWALEMANQYPTVQVLGLDRLLPNDQQNGPDNLRFVQTDVTESWPMSDNAVDFIFQRSMSDAVKQVEWAPLLAEMYRVLKPGGYIELIENDSWRHNPGPVQQAFDAFIQEQCKTTGMDFQLTDSLDTLVKDAGFEEIDKKTMDIPLGEWPADQELKQFGFINKEAHKALLKNYKDFYIKQWGLSSADFDMAVHEVLDEFDEHHSFTRFHCWVARKPL</sequence>
<dbReference type="CDD" id="cd02440">
    <property type="entry name" value="AdoMet_MTases"/>
    <property type="match status" value="1"/>
</dbReference>